<evidence type="ECO:0000313" key="2">
    <source>
        <dbReference type="Proteomes" id="UP001172155"/>
    </source>
</evidence>
<accession>A0AA40ERJ0</accession>
<proteinExistence type="predicted"/>
<gene>
    <name evidence="1" type="ORF">B0T18DRAFT_431245</name>
</gene>
<name>A0AA40ERJ0_9PEZI</name>
<sequence>MSSYIRYYWTSLTTTLRDYTLTRHNRTLLISSNGLWLGVSFNSVGLYPWNPDEVTPDFRGADYVPVITTTAPNGTISTHLNGS</sequence>
<comment type="caution">
    <text evidence="1">The sequence shown here is derived from an EMBL/GenBank/DDBJ whole genome shotgun (WGS) entry which is preliminary data.</text>
</comment>
<reference evidence="1" key="1">
    <citation type="submission" date="2023-06" db="EMBL/GenBank/DDBJ databases">
        <title>Genome-scale phylogeny and comparative genomics of the fungal order Sordariales.</title>
        <authorList>
            <consortium name="Lawrence Berkeley National Laboratory"/>
            <person name="Hensen N."/>
            <person name="Bonometti L."/>
            <person name="Westerberg I."/>
            <person name="Brannstrom I.O."/>
            <person name="Guillou S."/>
            <person name="Cros-Aarteil S."/>
            <person name="Calhoun S."/>
            <person name="Haridas S."/>
            <person name="Kuo A."/>
            <person name="Mondo S."/>
            <person name="Pangilinan J."/>
            <person name="Riley R."/>
            <person name="LaButti K."/>
            <person name="Andreopoulos B."/>
            <person name="Lipzen A."/>
            <person name="Chen C."/>
            <person name="Yanf M."/>
            <person name="Daum C."/>
            <person name="Ng V."/>
            <person name="Clum A."/>
            <person name="Steindorff A."/>
            <person name="Ohm R."/>
            <person name="Martin F."/>
            <person name="Silar P."/>
            <person name="Natvig D."/>
            <person name="Lalanne C."/>
            <person name="Gautier V."/>
            <person name="Ament-velasquez S.L."/>
            <person name="Kruys A."/>
            <person name="Hutchinson M.I."/>
            <person name="Powell A.J."/>
            <person name="Barry K."/>
            <person name="Miller A.N."/>
            <person name="Grigoriev I.V."/>
            <person name="Debuchy R."/>
            <person name="Gladieux P."/>
            <person name="Thoren M.H."/>
            <person name="Johannesson H."/>
        </authorList>
    </citation>
    <scope>NUCLEOTIDE SEQUENCE</scope>
    <source>
        <strain evidence="1">SMH3187-1</strain>
    </source>
</reference>
<dbReference type="Proteomes" id="UP001172155">
    <property type="component" value="Unassembled WGS sequence"/>
</dbReference>
<evidence type="ECO:0000313" key="1">
    <source>
        <dbReference type="EMBL" id="KAK0744095.1"/>
    </source>
</evidence>
<protein>
    <submittedName>
        <fullName evidence="1">Uncharacterized protein</fullName>
    </submittedName>
</protein>
<dbReference type="EMBL" id="JAUKUD010000005">
    <property type="protein sequence ID" value="KAK0744095.1"/>
    <property type="molecule type" value="Genomic_DNA"/>
</dbReference>
<organism evidence="1 2">
    <name type="scientific">Schizothecium vesticola</name>
    <dbReference type="NCBI Taxonomy" id="314040"/>
    <lineage>
        <taxon>Eukaryota</taxon>
        <taxon>Fungi</taxon>
        <taxon>Dikarya</taxon>
        <taxon>Ascomycota</taxon>
        <taxon>Pezizomycotina</taxon>
        <taxon>Sordariomycetes</taxon>
        <taxon>Sordariomycetidae</taxon>
        <taxon>Sordariales</taxon>
        <taxon>Schizotheciaceae</taxon>
        <taxon>Schizothecium</taxon>
    </lineage>
</organism>
<dbReference type="AlphaFoldDB" id="A0AA40ERJ0"/>
<keyword evidence="2" id="KW-1185">Reference proteome</keyword>